<dbReference type="EMBL" id="QZCH01000019">
    <property type="protein sequence ID" value="RJG42212.1"/>
    <property type="molecule type" value="Genomic_DNA"/>
</dbReference>
<dbReference type="PANTHER" id="PTHR30420">
    <property type="entry name" value="N-SUCCINYLARGININE DIHYDROLASE"/>
    <property type="match status" value="1"/>
</dbReference>
<dbReference type="OrthoDB" id="248552at2"/>
<dbReference type="SUPFAM" id="SSF55909">
    <property type="entry name" value="Pentein"/>
    <property type="match status" value="1"/>
</dbReference>
<evidence type="ECO:0000313" key="3">
    <source>
        <dbReference type="EMBL" id="RJG42212.1"/>
    </source>
</evidence>
<proteinExistence type="predicted"/>
<dbReference type="PANTHER" id="PTHR30420:SF2">
    <property type="entry name" value="N-SUCCINYLARGININE DIHYDROLASE"/>
    <property type="match status" value="1"/>
</dbReference>
<dbReference type="GO" id="GO:0006525">
    <property type="term" value="P:arginine metabolic process"/>
    <property type="evidence" value="ECO:0007669"/>
    <property type="project" value="UniProtKB-KW"/>
</dbReference>
<dbReference type="EC" id="3.5.3.23" evidence="3"/>
<keyword evidence="1" id="KW-0056">Arginine metabolism</keyword>
<keyword evidence="2 3" id="KW-0378">Hydrolase</keyword>
<dbReference type="Gene3D" id="3.75.10.20">
    <property type="entry name" value="Succinylarginine dihydrolase"/>
    <property type="match status" value="1"/>
</dbReference>
<protein>
    <submittedName>
        <fullName evidence="3">N-succinylarginine dihydrolase</fullName>
        <ecNumber evidence="3">3.5.3.23</ecNumber>
    </submittedName>
</protein>
<reference evidence="3 4" key="2">
    <citation type="submission" date="2019-01" db="EMBL/GenBank/DDBJ databases">
        <title>Motilimonas pumilus sp. nov., isolated from the gut of sea cucumber (Apostichopus japonicus).</title>
        <authorList>
            <person name="Wang F.-Q."/>
            <person name="Ren L.-H."/>
            <person name="Lin Y.-W."/>
            <person name="Sun G.-H."/>
            <person name="Du Z.-J."/>
            <person name="Zhao J.-X."/>
            <person name="Liu X.-J."/>
            <person name="Liu L.-J."/>
        </authorList>
    </citation>
    <scope>NUCLEOTIDE SEQUENCE [LARGE SCALE GENOMIC DNA]</scope>
    <source>
        <strain evidence="3 4">PLHSC7-2</strain>
    </source>
</reference>
<reference evidence="3 4" key="1">
    <citation type="submission" date="2018-09" db="EMBL/GenBank/DDBJ databases">
        <authorList>
            <person name="Wang F."/>
        </authorList>
    </citation>
    <scope>NUCLEOTIDE SEQUENCE [LARGE SCALE GENOMIC DNA]</scope>
    <source>
        <strain evidence="3 4">PLHSC7-2</strain>
    </source>
</reference>
<dbReference type="AlphaFoldDB" id="A0A418YCJ4"/>
<accession>A0A418YCJ4</accession>
<dbReference type="Pfam" id="PF04996">
    <property type="entry name" value="AstB"/>
    <property type="match status" value="1"/>
</dbReference>
<dbReference type="GO" id="GO:0009015">
    <property type="term" value="F:N-succinylarginine dihydrolase activity"/>
    <property type="evidence" value="ECO:0007669"/>
    <property type="project" value="UniProtKB-EC"/>
</dbReference>
<evidence type="ECO:0000313" key="4">
    <source>
        <dbReference type="Proteomes" id="UP000283255"/>
    </source>
</evidence>
<evidence type="ECO:0000256" key="2">
    <source>
        <dbReference type="ARBA" id="ARBA00022801"/>
    </source>
</evidence>
<dbReference type="NCBIfam" id="NF009789">
    <property type="entry name" value="PRK13281.1"/>
    <property type="match status" value="1"/>
</dbReference>
<name>A0A418YCJ4_9GAMM</name>
<keyword evidence="4" id="KW-1185">Reference proteome</keyword>
<sequence>MSKNHRHYVNFDGLIGPSHNFAGLASGNLASALSARHNSSPKQAALQGLKKMRMLQSLGLVQGIIPPLPRPDLNFLSRLGCHGSAAQKIAQASELTGLVEPAYSASNMWVANAASISSSRHSINNKVQITPANLVSQLHRSLETRLTQRLLKCIFHDAAYFTHHLPLPQQMQFADEGAANIMSLETADKQLTIFVYGRAHDDTEKYSHGFTPRQSLLASQAVARLHGLPAADTGFVKQHNDAIQAGVFHNDVIAVSQGNTLFYHQTAFTDSEALLALITQHFGTQKIELIAVKSAEISLQQAVKSYLFNSQLVPLKGQQKALVCPLQCQQIPEVARYLSALTLADNSISKVVYVDLLQSMKNGGGPACLRLSLQLTQQEIDSVADSFWLTEQKYRRLVDLVNAYYPAKITPENLISPALLVQLEQAFGAIADEFELQRFYQQGGKD</sequence>
<dbReference type="RefSeq" id="WP_119911403.1">
    <property type="nucleotide sequence ID" value="NZ_QZCH01000019.1"/>
</dbReference>
<dbReference type="InterPro" id="IPR007079">
    <property type="entry name" value="SuccinylArg_d-Hdrlase_AstB"/>
</dbReference>
<dbReference type="Proteomes" id="UP000283255">
    <property type="component" value="Unassembled WGS sequence"/>
</dbReference>
<gene>
    <name evidence="3" type="ORF">D1Z90_13995</name>
</gene>
<comment type="caution">
    <text evidence="3">The sequence shown here is derived from an EMBL/GenBank/DDBJ whole genome shotgun (WGS) entry which is preliminary data.</text>
</comment>
<organism evidence="3 4">
    <name type="scientific">Motilimonas pumila</name>
    <dbReference type="NCBI Taxonomy" id="2303987"/>
    <lineage>
        <taxon>Bacteria</taxon>
        <taxon>Pseudomonadati</taxon>
        <taxon>Pseudomonadota</taxon>
        <taxon>Gammaproteobacteria</taxon>
        <taxon>Alteromonadales</taxon>
        <taxon>Alteromonadales genera incertae sedis</taxon>
        <taxon>Motilimonas</taxon>
    </lineage>
</organism>
<evidence type="ECO:0000256" key="1">
    <source>
        <dbReference type="ARBA" id="ARBA00022503"/>
    </source>
</evidence>
<dbReference type="InterPro" id="IPR037031">
    <property type="entry name" value="AstB_sf"/>
</dbReference>